<dbReference type="AlphaFoldDB" id="A0A0F9F9M6"/>
<accession>A0A0F9F9M6</accession>
<evidence type="ECO:0000313" key="2">
    <source>
        <dbReference type="EMBL" id="KKL75196.1"/>
    </source>
</evidence>
<name>A0A0F9F9M6_9ZZZZ</name>
<reference evidence="2" key="1">
    <citation type="journal article" date="2015" name="Nature">
        <title>Complex archaea that bridge the gap between prokaryotes and eukaryotes.</title>
        <authorList>
            <person name="Spang A."/>
            <person name="Saw J.H."/>
            <person name="Jorgensen S.L."/>
            <person name="Zaremba-Niedzwiedzka K."/>
            <person name="Martijn J."/>
            <person name="Lind A.E."/>
            <person name="van Eijk R."/>
            <person name="Schleper C."/>
            <person name="Guy L."/>
            <person name="Ettema T.J."/>
        </authorList>
    </citation>
    <scope>NUCLEOTIDE SEQUENCE</scope>
</reference>
<sequence length="219" mass="24965">KKNRLEAKNNIAFYETESDRTATNIAKLEKDLPLWNTLSEKDSYYAALRPALNASDTTDVLMLGENLNNKLQAKKETVGEHTIFSIDNAKLVLDVEDKLHHQLLVVTPNASYGHGSKRIVTNWHSLADYMYNALSKIPKSLSTQKELNSDYKKSVKANKKVLEIDFDKTEKFELVQKRLVEINVDLDEKYDAEPKEEEEASLSKTAKLQRTHRSQGISL</sequence>
<organism evidence="2">
    <name type="scientific">marine sediment metagenome</name>
    <dbReference type="NCBI Taxonomy" id="412755"/>
    <lineage>
        <taxon>unclassified sequences</taxon>
        <taxon>metagenomes</taxon>
        <taxon>ecological metagenomes</taxon>
    </lineage>
</organism>
<dbReference type="EMBL" id="LAZR01024418">
    <property type="protein sequence ID" value="KKL75196.1"/>
    <property type="molecule type" value="Genomic_DNA"/>
</dbReference>
<proteinExistence type="predicted"/>
<comment type="caution">
    <text evidence="2">The sequence shown here is derived from an EMBL/GenBank/DDBJ whole genome shotgun (WGS) entry which is preliminary data.</text>
</comment>
<evidence type="ECO:0000256" key="1">
    <source>
        <dbReference type="SAM" id="MobiDB-lite"/>
    </source>
</evidence>
<feature type="region of interest" description="Disordered" evidence="1">
    <location>
        <begin position="191"/>
        <end position="219"/>
    </location>
</feature>
<gene>
    <name evidence="2" type="ORF">LCGC14_2057330</name>
</gene>
<feature type="non-terminal residue" evidence="2">
    <location>
        <position position="1"/>
    </location>
</feature>
<protein>
    <submittedName>
        <fullName evidence="2">Uncharacterized protein</fullName>
    </submittedName>
</protein>